<keyword evidence="3" id="KW-1185">Reference proteome</keyword>
<dbReference type="InterPro" id="IPR017927">
    <property type="entry name" value="FAD-bd_FR_type"/>
</dbReference>
<dbReference type="Proteomes" id="UP000632138">
    <property type="component" value="Unassembled WGS sequence"/>
</dbReference>
<gene>
    <name evidence="2" type="ORF">JIG36_27935</name>
</gene>
<dbReference type="EMBL" id="JAENHP010000010">
    <property type="protein sequence ID" value="MBM2619389.1"/>
    <property type="molecule type" value="Genomic_DNA"/>
</dbReference>
<feature type="domain" description="FAD-binding FR-type" evidence="1">
    <location>
        <begin position="15"/>
        <end position="116"/>
    </location>
</feature>
<organism evidence="2 3">
    <name type="scientific">Paractinoplanes ovalisporus</name>
    <dbReference type="NCBI Taxonomy" id="2810368"/>
    <lineage>
        <taxon>Bacteria</taxon>
        <taxon>Bacillati</taxon>
        <taxon>Actinomycetota</taxon>
        <taxon>Actinomycetes</taxon>
        <taxon>Micromonosporales</taxon>
        <taxon>Micromonosporaceae</taxon>
        <taxon>Paractinoplanes</taxon>
    </lineage>
</organism>
<name>A0ABS2AHT3_9ACTN</name>
<dbReference type="SUPFAM" id="SSF63380">
    <property type="entry name" value="Riboflavin synthase domain-like"/>
    <property type="match status" value="1"/>
</dbReference>
<evidence type="ECO:0000313" key="2">
    <source>
        <dbReference type="EMBL" id="MBM2619389.1"/>
    </source>
</evidence>
<evidence type="ECO:0000313" key="3">
    <source>
        <dbReference type="Proteomes" id="UP000632138"/>
    </source>
</evidence>
<accession>A0ABS2AHT3</accession>
<dbReference type="InterPro" id="IPR017938">
    <property type="entry name" value="Riboflavin_synthase-like_b-brl"/>
</dbReference>
<evidence type="ECO:0000259" key="1">
    <source>
        <dbReference type="PROSITE" id="PS51384"/>
    </source>
</evidence>
<dbReference type="Gene3D" id="2.40.30.10">
    <property type="entry name" value="Translation factors"/>
    <property type="match status" value="1"/>
</dbReference>
<dbReference type="InterPro" id="IPR039261">
    <property type="entry name" value="FNR_nucleotide-bd"/>
</dbReference>
<protein>
    <submittedName>
        <fullName evidence="2">Siderophore-interacting protein</fullName>
    </submittedName>
</protein>
<dbReference type="Gene3D" id="3.40.50.80">
    <property type="entry name" value="Nucleotide-binding domain of ferredoxin-NADP reductase (FNR) module"/>
    <property type="match status" value="1"/>
</dbReference>
<comment type="caution">
    <text evidence="2">The sequence shown here is derived from an EMBL/GenBank/DDBJ whole genome shotgun (WGS) entry which is preliminary data.</text>
</comment>
<dbReference type="CDD" id="cd06193">
    <property type="entry name" value="siderophore_interacting"/>
    <property type="match status" value="1"/>
</dbReference>
<dbReference type="InterPro" id="IPR039374">
    <property type="entry name" value="SIP_fam"/>
</dbReference>
<sequence>MSRLADRLADLAATAMFRATTVTEVSRLSPAFTRVRLTDEAFRKQVWTPGAKLQIRPRRGSFSFRTYTPVSWDEAQGAVELIAYLHGDGPASQWFKRVAVGDTCEVFGPRASIDLPGVTGPVVFAGDESSVALACALRTLTDDVSYVFESDDPAGLDEILAGLNLAERATSVARTADRAALLGHLREAASGGPYTLVVTGDAATVHAVRRDSRTWASGPRQIKGKAYWAEGRAGLD</sequence>
<dbReference type="Pfam" id="PF08021">
    <property type="entry name" value="FAD_binding_9"/>
    <property type="match status" value="1"/>
</dbReference>
<proteinExistence type="predicted"/>
<dbReference type="PROSITE" id="PS51384">
    <property type="entry name" value="FAD_FR"/>
    <property type="match status" value="1"/>
</dbReference>
<dbReference type="InterPro" id="IPR013113">
    <property type="entry name" value="SIP_FAD-bd"/>
</dbReference>
<reference evidence="2 3" key="1">
    <citation type="submission" date="2021-01" db="EMBL/GenBank/DDBJ databases">
        <title>Actinoplanes sp. nov. LDG1-06 isolated from lichen.</title>
        <authorList>
            <person name="Saeng-In P."/>
            <person name="Phongsopitanun W."/>
            <person name="Kanchanasin P."/>
            <person name="Yuki M."/>
            <person name="Kudo T."/>
            <person name="Ohkuma M."/>
            <person name="Tanasupawat S."/>
        </authorList>
    </citation>
    <scope>NUCLEOTIDE SEQUENCE [LARGE SCALE GENOMIC DNA]</scope>
    <source>
        <strain evidence="2 3">LDG1-06</strain>
    </source>
</reference>
<dbReference type="PANTHER" id="PTHR30157">
    <property type="entry name" value="FERRIC REDUCTASE, NADPH-DEPENDENT"/>
    <property type="match status" value="1"/>
</dbReference>
<dbReference type="RefSeq" id="WP_203379380.1">
    <property type="nucleotide sequence ID" value="NZ_JAENHP010000010.1"/>
</dbReference>
<dbReference type="PANTHER" id="PTHR30157:SF0">
    <property type="entry name" value="NADPH-DEPENDENT FERRIC-CHELATE REDUCTASE"/>
    <property type="match status" value="1"/>
</dbReference>